<organism evidence="5 6">
    <name type="scientific">Meira miltonrushii</name>
    <dbReference type="NCBI Taxonomy" id="1280837"/>
    <lineage>
        <taxon>Eukaryota</taxon>
        <taxon>Fungi</taxon>
        <taxon>Dikarya</taxon>
        <taxon>Basidiomycota</taxon>
        <taxon>Ustilaginomycotina</taxon>
        <taxon>Exobasidiomycetes</taxon>
        <taxon>Exobasidiales</taxon>
        <taxon>Brachybasidiaceae</taxon>
        <taxon>Meira</taxon>
    </lineage>
</organism>
<dbReference type="GO" id="GO:0016020">
    <property type="term" value="C:membrane"/>
    <property type="evidence" value="ECO:0007669"/>
    <property type="project" value="UniProtKB-SubCell"/>
</dbReference>
<dbReference type="RefSeq" id="XP_025352502.1">
    <property type="nucleotide sequence ID" value="XM_025496770.1"/>
</dbReference>
<evidence type="ECO:0000256" key="2">
    <source>
        <dbReference type="ARBA" id="ARBA00022989"/>
    </source>
</evidence>
<dbReference type="FunCoup" id="A0A316V3U0">
    <property type="interactions" value="123"/>
</dbReference>
<accession>A0A316V3U0</accession>
<dbReference type="GO" id="GO:0005375">
    <property type="term" value="F:copper ion transmembrane transporter activity"/>
    <property type="evidence" value="ECO:0007669"/>
    <property type="project" value="UniProtKB-UniRule"/>
</dbReference>
<sequence>MPGHHGGGGGGGGGGGHEGMDHGGGAMECSMSMVWNYATDGMCVVFPSWHVKGKQSFVLTLVALFLLAAVLENLRFRIRKFDVQLISTHRLTNNVMASLTGGGANSHRRKASVQHVLGQSAGKTSGIGTATLGDRRGSRLYDAFVPSLLISRRGQIHRVILYVLTLTLSMFLMLVFMTYNAWLIAAVLLGAGAGHYLFNRDMGHGGLDNDKSWCH</sequence>
<keyword evidence="4" id="KW-0186">Copper</keyword>
<dbReference type="InParanoid" id="A0A316V3U0"/>
<comment type="subcellular location">
    <subcellularLocation>
        <location evidence="4">Membrane</location>
        <topology evidence="4">Multi-pass membrane protein</topology>
    </subcellularLocation>
</comment>
<proteinExistence type="inferred from homology"/>
<dbReference type="PANTHER" id="PTHR12483:SF115">
    <property type="entry name" value="COPPER TRANSPORT PROTEIN"/>
    <property type="match status" value="1"/>
</dbReference>
<dbReference type="InterPro" id="IPR007274">
    <property type="entry name" value="Cop_transporter"/>
</dbReference>
<keyword evidence="3 4" id="KW-0472">Membrane</keyword>
<name>A0A316V3U0_9BASI</name>
<keyword evidence="6" id="KW-1185">Reference proteome</keyword>
<keyword evidence="4" id="KW-0406">Ion transport</keyword>
<dbReference type="OrthoDB" id="161814at2759"/>
<dbReference type="PANTHER" id="PTHR12483">
    <property type="entry name" value="SOLUTE CARRIER FAMILY 31 COPPER TRANSPORTERS"/>
    <property type="match status" value="1"/>
</dbReference>
<keyword evidence="1 4" id="KW-0812">Transmembrane</keyword>
<feature type="transmembrane region" description="Helical" evidence="4">
    <location>
        <begin position="56"/>
        <end position="74"/>
    </location>
</feature>
<evidence type="ECO:0000313" key="5">
    <source>
        <dbReference type="EMBL" id="PWN32200.1"/>
    </source>
</evidence>
<evidence type="ECO:0000313" key="6">
    <source>
        <dbReference type="Proteomes" id="UP000245771"/>
    </source>
</evidence>
<dbReference type="EMBL" id="KZ819606">
    <property type="protein sequence ID" value="PWN32200.1"/>
    <property type="molecule type" value="Genomic_DNA"/>
</dbReference>
<dbReference type="STRING" id="1280837.A0A316V3U0"/>
<keyword evidence="4" id="KW-0813">Transport</keyword>
<dbReference type="GeneID" id="37018551"/>
<keyword evidence="4" id="KW-0187">Copper transport</keyword>
<evidence type="ECO:0000256" key="4">
    <source>
        <dbReference type="RuleBase" id="RU367022"/>
    </source>
</evidence>
<feature type="transmembrane region" description="Helical" evidence="4">
    <location>
        <begin position="182"/>
        <end position="198"/>
    </location>
</feature>
<reference evidence="5 6" key="1">
    <citation type="journal article" date="2018" name="Mol. Biol. Evol.">
        <title>Broad Genomic Sampling Reveals a Smut Pathogenic Ancestry of the Fungal Clade Ustilaginomycotina.</title>
        <authorList>
            <person name="Kijpornyongpan T."/>
            <person name="Mondo S.J."/>
            <person name="Barry K."/>
            <person name="Sandor L."/>
            <person name="Lee J."/>
            <person name="Lipzen A."/>
            <person name="Pangilinan J."/>
            <person name="LaButti K."/>
            <person name="Hainaut M."/>
            <person name="Henrissat B."/>
            <person name="Grigoriev I.V."/>
            <person name="Spatafora J.W."/>
            <person name="Aime M.C."/>
        </authorList>
    </citation>
    <scope>NUCLEOTIDE SEQUENCE [LARGE SCALE GENOMIC DNA]</scope>
    <source>
        <strain evidence="5 6">MCA 3882</strain>
    </source>
</reference>
<dbReference type="Pfam" id="PF04145">
    <property type="entry name" value="Ctr"/>
    <property type="match status" value="1"/>
</dbReference>
<dbReference type="AlphaFoldDB" id="A0A316V3U0"/>
<protein>
    <recommendedName>
        <fullName evidence="4">Copper transport protein</fullName>
    </recommendedName>
</protein>
<keyword evidence="2 4" id="KW-1133">Transmembrane helix</keyword>
<comment type="similarity">
    <text evidence="4">Belongs to the copper transporter (Ctr) (TC 1.A.56) family. SLC31A subfamily.</text>
</comment>
<gene>
    <name evidence="5" type="ORF">FA14DRAFT_126991</name>
</gene>
<evidence type="ECO:0000256" key="3">
    <source>
        <dbReference type="ARBA" id="ARBA00023136"/>
    </source>
</evidence>
<feature type="transmembrane region" description="Helical" evidence="4">
    <location>
        <begin position="159"/>
        <end position="176"/>
    </location>
</feature>
<dbReference type="Proteomes" id="UP000245771">
    <property type="component" value="Unassembled WGS sequence"/>
</dbReference>
<evidence type="ECO:0000256" key="1">
    <source>
        <dbReference type="ARBA" id="ARBA00022692"/>
    </source>
</evidence>